<dbReference type="InterPro" id="IPR048588">
    <property type="entry name" value="CvfB_S1_2nd"/>
</dbReference>
<gene>
    <name evidence="6" type="ORF">FC39_GL000984</name>
</gene>
<keyword evidence="7" id="KW-1185">Reference proteome</keyword>
<dbReference type="InterPro" id="IPR039566">
    <property type="entry name" value="CvfB_S1_st"/>
</dbReference>
<dbReference type="Proteomes" id="UP000051223">
    <property type="component" value="Unassembled WGS sequence"/>
</dbReference>
<dbReference type="InterPro" id="IPR048587">
    <property type="entry name" value="CvfB_S1_3rd"/>
</dbReference>
<dbReference type="PANTHER" id="PTHR37296:SF1">
    <property type="entry name" value="CONSERVED VIRULENCE FACTOR B"/>
    <property type="match status" value="1"/>
</dbReference>
<organism evidence="6 7">
    <name type="scientific">Lactobacillus hamsteri DSM 5661 = JCM 6256</name>
    <dbReference type="NCBI Taxonomy" id="1423754"/>
    <lineage>
        <taxon>Bacteria</taxon>
        <taxon>Bacillati</taxon>
        <taxon>Bacillota</taxon>
        <taxon>Bacilli</taxon>
        <taxon>Lactobacillales</taxon>
        <taxon>Lactobacillaceae</taxon>
        <taxon>Lactobacillus</taxon>
    </lineage>
</organism>
<evidence type="ECO:0000259" key="4">
    <source>
        <dbReference type="Pfam" id="PF21191"/>
    </source>
</evidence>
<dbReference type="RefSeq" id="WP_025080684.1">
    <property type="nucleotide sequence ID" value="NZ_AZGI01000033.1"/>
</dbReference>
<evidence type="ECO:0000256" key="1">
    <source>
        <dbReference type="PIRNR" id="PIRNR012524"/>
    </source>
</evidence>
<dbReference type="Pfam" id="PF21543">
    <property type="entry name" value="CvfB_2nd"/>
    <property type="match status" value="1"/>
</dbReference>
<evidence type="ECO:0000259" key="2">
    <source>
        <dbReference type="Pfam" id="PF13509"/>
    </source>
</evidence>
<reference evidence="6 7" key="1">
    <citation type="journal article" date="2015" name="Genome Announc.">
        <title>Expanding the biotechnology potential of lactobacilli through comparative genomics of 213 strains and associated genera.</title>
        <authorList>
            <person name="Sun Z."/>
            <person name="Harris H.M."/>
            <person name="McCann A."/>
            <person name="Guo C."/>
            <person name="Argimon S."/>
            <person name="Zhang W."/>
            <person name="Yang X."/>
            <person name="Jeffery I.B."/>
            <person name="Cooney J.C."/>
            <person name="Kagawa T.F."/>
            <person name="Liu W."/>
            <person name="Song Y."/>
            <person name="Salvetti E."/>
            <person name="Wrobel A."/>
            <person name="Rasinkangas P."/>
            <person name="Parkhill J."/>
            <person name="Rea M.C."/>
            <person name="O'Sullivan O."/>
            <person name="Ritari J."/>
            <person name="Douillard F.P."/>
            <person name="Paul Ross R."/>
            <person name="Yang R."/>
            <person name="Briner A.E."/>
            <person name="Felis G.E."/>
            <person name="de Vos W.M."/>
            <person name="Barrangou R."/>
            <person name="Klaenhammer T.R."/>
            <person name="Caufield P.W."/>
            <person name="Cui Y."/>
            <person name="Zhang H."/>
            <person name="O'Toole P.W."/>
        </authorList>
    </citation>
    <scope>NUCLEOTIDE SEQUENCE [LARGE SCALE GENOMIC DNA]</scope>
    <source>
        <strain evidence="6 7">DSM 5661</strain>
    </source>
</reference>
<dbReference type="STRING" id="1423754.FC39_GL000984"/>
<dbReference type="InterPro" id="IPR040764">
    <property type="entry name" value="CvfB_WH"/>
</dbReference>
<comment type="caution">
    <text evidence="6">The sequence shown here is derived from an EMBL/GenBank/DDBJ whole genome shotgun (WGS) entry which is preliminary data.</text>
</comment>
<evidence type="ECO:0000259" key="5">
    <source>
        <dbReference type="Pfam" id="PF21543"/>
    </source>
</evidence>
<dbReference type="PATRIC" id="fig|1423754.3.peg.1011"/>
<feature type="domain" description="Conserved virulence factor B-like winged helix" evidence="3">
    <location>
        <begin position="225"/>
        <end position="279"/>
    </location>
</feature>
<dbReference type="eggNOG" id="COG2996">
    <property type="taxonomic scope" value="Bacteria"/>
</dbReference>
<dbReference type="Pfam" id="PF13509">
    <property type="entry name" value="S1_2"/>
    <property type="match status" value="1"/>
</dbReference>
<protein>
    <submittedName>
        <fullName evidence="6">S1 RNA binding domain protein</fullName>
    </submittedName>
</protein>
<name>A0A0R1YBD4_9LACO</name>
<sequence length="295" mass="33936">MLGTIATGKIIDQNEDAFYVQIDGVTYELKRQEITQEEPPRLGDEISGFIYDNQHHDREMTQFLPFSQPDQYGWGKVTEVRYGLGVFIDIGLPDKDVVLSMDDLPLDKNRWPRKDDRLLVRIETDDKDRIWAKMADENIFEQVSSKFPNSMKNKNVFATVYSSRSIGAFVLTNEYYLGFVHESQMGRPLRLGEQFKGRVIGISQYGRLNLSSLPRAFEEIDDDAQMILMSLRRKESKTLPFYDKSDAQEIKNYFGISKSAFKRALGHLLKAKIIVEDKDAGTITLINDPEEQSNE</sequence>
<feature type="domain" description="Conserved virulence factor B third S1" evidence="5">
    <location>
        <begin position="140"/>
        <end position="214"/>
    </location>
</feature>
<dbReference type="Pfam" id="PF21191">
    <property type="entry name" value="CvfB_1st"/>
    <property type="match status" value="1"/>
</dbReference>
<proteinExistence type="inferred from homology"/>
<dbReference type="InterPro" id="IPR036388">
    <property type="entry name" value="WH-like_DNA-bd_sf"/>
</dbReference>
<dbReference type="AlphaFoldDB" id="A0A0R1YBD4"/>
<evidence type="ECO:0000259" key="3">
    <source>
        <dbReference type="Pfam" id="PF17783"/>
    </source>
</evidence>
<dbReference type="OrthoDB" id="9801597at2"/>
<comment type="similarity">
    <text evidence="1">Belongs to the CvfB family.</text>
</comment>
<dbReference type="PIRSF" id="PIRSF012524">
    <property type="entry name" value="YitL_S1"/>
    <property type="match status" value="1"/>
</dbReference>
<dbReference type="Gene3D" id="2.40.50.140">
    <property type="entry name" value="Nucleic acid-binding proteins"/>
    <property type="match status" value="2"/>
</dbReference>
<dbReference type="InterPro" id="IPR012340">
    <property type="entry name" value="NA-bd_OB-fold"/>
</dbReference>
<dbReference type="PANTHER" id="PTHR37296">
    <property type="entry name" value="CONSERVED VIRULENCE FACTOR B"/>
    <property type="match status" value="1"/>
</dbReference>
<dbReference type="Gene3D" id="2.40.50.330">
    <property type="match status" value="1"/>
</dbReference>
<evidence type="ECO:0000313" key="6">
    <source>
        <dbReference type="EMBL" id="KRM39831.1"/>
    </source>
</evidence>
<feature type="domain" description="Conserved virulence factor B second S1" evidence="4">
    <location>
        <begin position="72"/>
        <end position="133"/>
    </location>
</feature>
<dbReference type="Gene3D" id="1.10.10.10">
    <property type="entry name" value="Winged helix-like DNA-binding domain superfamily/Winged helix DNA-binding domain"/>
    <property type="match status" value="1"/>
</dbReference>
<feature type="domain" description="Conserved virulence factor B first S1" evidence="2">
    <location>
        <begin position="2"/>
        <end position="61"/>
    </location>
</feature>
<dbReference type="EMBL" id="AZGI01000033">
    <property type="protein sequence ID" value="KRM39831.1"/>
    <property type="molecule type" value="Genomic_DNA"/>
</dbReference>
<dbReference type="Pfam" id="PF17783">
    <property type="entry name" value="WHD_CvfB"/>
    <property type="match status" value="1"/>
</dbReference>
<evidence type="ECO:0000313" key="7">
    <source>
        <dbReference type="Proteomes" id="UP000051223"/>
    </source>
</evidence>
<accession>A0A0R1YBD4</accession>
<dbReference type="InterPro" id="IPR014464">
    <property type="entry name" value="CvfB_fam"/>
</dbReference>